<evidence type="ECO:0000313" key="2">
    <source>
        <dbReference type="Proteomes" id="UP000284706"/>
    </source>
</evidence>
<accession>A0A409W0S9</accession>
<keyword evidence="2" id="KW-1185">Reference proteome</keyword>
<dbReference type="Proteomes" id="UP000284706">
    <property type="component" value="Unassembled WGS sequence"/>
</dbReference>
<evidence type="ECO:0000313" key="1">
    <source>
        <dbReference type="EMBL" id="PPQ72124.1"/>
    </source>
</evidence>
<protein>
    <submittedName>
        <fullName evidence="1">Uncharacterized protein</fullName>
    </submittedName>
</protein>
<proteinExistence type="predicted"/>
<dbReference type="OrthoDB" id="10513519at2759"/>
<reference evidence="1 2" key="1">
    <citation type="journal article" date="2018" name="Evol. Lett.">
        <title>Horizontal gene cluster transfer increased hallucinogenic mushroom diversity.</title>
        <authorList>
            <person name="Reynolds H.T."/>
            <person name="Vijayakumar V."/>
            <person name="Gluck-Thaler E."/>
            <person name="Korotkin H.B."/>
            <person name="Matheny P.B."/>
            <person name="Slot J.C."/>
        </authorList>
    </citation>
    <scope>NUCLEOTIDE SEQUENCE [LARGE SCALE GENOMIC DNA]</scope>
    <source>
        <strain evidence="1 2">SRW20</strain>
    </source>
</reference>
<name>A0A409W0S9_9AGAR</name>
<dbReference type="AlphaFoldDB" id="A0A409W0S9"/>
<sequence length="309" mass="34992">MQVSLQPCADPTVVWSFGLPIRGVQDSIHFLKEQFKFERDTDFAKGKVLAIKLGRNTREVDISIALEHLKDNKSLVLNIACVSITVDKVVWMTDWQRTIQEQLPRDVTTLITVYDSNSRFQETTLLCKENGFSPVIFSSFPVDVLLEPSVREVFSRPGLQTLLLLPPSDPAAFLQNDLGLQAELIRLLEPIKRLKKIRLPLDFSTGIKNIVRVLRDMDGLRVLELGKPTSFNVASLHSTLRLRFDNALLRCLEPFPQLEKLVLDKAFITPSLLAMGDRMFQDKTDGIDGKTVVFQNAARTYHNTPSFLL</sequence>
<dbReference type="InParanoid" id="A0A409W0S9"/>
<comment type="caution">
    <text evidence="1">The sequence shown here is derived from an EMBL/GenBank/DDBJ whole genome shotgun (WGS) entry which is preliminary data.</text>
</comment>
<organism evidence="1 2">
    <name type="scientific">Gymnopilus dilepis</name>
    <dbReference type="NCBI Taxonomy" id="231916"/>
    <lineage>
        <taxon>Eukaryota</taxon>
        <taxon>Fungi</taxon>
        <taxon>Dikarya</taxon>
        <taxon>Basidiomycota</taxon>
        <taxon>Agaricomycotina</taxon>
        <taxon>Agaricomycetes</taxon>
        <taxon>Agaricomycetidae</taxon>
        <taxon>Agaricales</taxon>
        <taxon>Agaricineae</taxon>
        <taxon>Hymenogastraceae</taxon>
        <taxon>Gymnopilus</taxon>
    </lineage>
</organism>
<gene>
    <name evidence="1" type="ORF">CVT26_006864</name>
</gene>
<dbReference type="EMBL" id="NHYE01005472">
    <property type="protein sequence ID" value="PPQ72124.1"/>
    <property type="molecule type" value="Genomic_DNA"/>
</dbReference>